<feature type="domain" description="BTB" evidence="2">
    <location>
        <begin position="217"/>
        <end position="280"/>
    </location>
</feature>
<dbReference type="Proteomes" id="UP001107558">
    <property type="component" value="Chromosome 4"/>
</dbReference>
<dbReference type="Gene3D" id="3.80.10.10">
    <property type="entry name" value="Ribonuclease Inhibitor"/>
    <property type="match status" value="1"/>
</dbReference>
<organism evidence="3 4">
    <name type="scientific">Polypedilum vanderplanki</name>
    <name type="common">Sleeping chironomid midge</name>
    <dbReference type="NCBI Taxonomy" id="319348"/>
    <lineage>
        <taxon>Eukaryota</taxon>
        <taxon>Metazoa</taxon>
        <taxon>Ecdysozoa</taxon>
        <taxon>Arthropoda</taxon>
        <taxon>Hexapoda</taxon>
        <taxon>Insecta</taxon>
        <taxon>Pterygota</taxon>
        <taxon>Neoptera</taxon>
        <taxon>Endopterygota</taxon>
        <taxon>Diptera</taxon>
        <taxon>Nematocera</taxon>
        <taxon>Chironomoidea</taxon>
        <taxon>Chironomidae</taxon>
        <taxon>Chironominae</taxon>
        <taxon>Polypedilum</taxon>
        <taxon>Polypedilum</taxon>
    </lineage>
</organism>
<evidence type="ECO:0000256" key="1">
    <source>
        <dbReference type="SAM" id="Coils"/>
    </source>
</evidence>
<comment type="caution">
    <text evidence="3">The sequence shown here is derived from an EMBL/GenBank/DDBJ whole genome shotgun (WGS) entry which is preliminary data.</text>
</comment>
<keyword evidence="4" id="KW-1185">Reference proteome</keyword>
<dbReference type="SMART" id="SM00225">
    <property type="entry name" value="BTB"/>
    <property type="match status" value="1"/>
</dbReference>
<dbReference type="AlphaFoldDB" id="A0A9J6BDS7"/>
<sequence length="385" mass="45085">MEVKCNNYFNDWWPGKNTQYTVQVQNKKITSHDIIFKGTHKPQQSDLTVKGFRFDDCDLTLIPNGIKEKYPNLEIFLIFSAKITRFNKEDFRQFKGIKELWISSCDIEYLPGDLFEYLPDLEILSIQNCKVKYIDAEILDNLPKLKVVKFNSNTNIDCYFDSISNVSGNNGITLDEIKEMLKNPKLKAPAHYRKQQHLMPKSIIDDLQKFIKNEESKDFTIVVNGGEFRVNKFMLAARSKVLMEMIYNNADSQQLTLDIDYVVFKVLLEFIYEDVLPEDAEENGFEIYKAAKQFELEKLANHAILNFQMPINAENALEMLIFGKRFENVKLMENSFAEIKKMFPDKELKDELKEDDEKIVALIEAKKKMEETIKKAKEEFEMLFD</sequence>
<dbReference type="PANTHER" id="PTHR24413">
    <property type="entry name" value="SPECKLE-TYPE POZ PROTEIN"/>
    <property type="match status" value="1"/>
</dbReference>
<reference evidence="3" key="1">
    <citation type="submission" date="2021-03" db="EMBL/GenBank/DDBJ databases">
        <title>Chromosome level genome of the anhydrobiotic midge Polypedilum vanderplanki.</title>
        <authorList>
            <person name="Yoshida Y."/>
            <person name="Kikawada T."/>
            <person name="Gusev O."/>
        </authorList>
    </citation>
    <scope>NUCLEOTIDE SEQUENCE</scope>
    <source>
        <strain evidence="3">NIAS01</strain>
        <tissue evidence="3">Whole body or cell culture</tissue>
    </source>
</reference>
<dbReference type="InterPro" id="IPR032675">
    <property type="entry name" value="LRR_dom_sf"/>
</dbReference>
<evidence type="ECO:0000313" key="4">
    <source>
        <dbReference type="Proteomes" id="UP001107558"/>
    </source>
</evidence>
<dbReference type="PROSITE" id="PS50097">
    <property type="entry name" value="BTB"/>
    <property type="match status" value="1"/>
</dbReference>
<feature type="coiled-coil region" evidence="1">
    <location>
        <begin position="352"/>
        <end position="379"/>
    </location>
</feature>
<dbReference type="EMBL" id="JADBJN010000004">
    <property type="protein sequence ID" value="KAG5667675.1"/>
    <property type="molecule type" value="Genomic_DNA"/>
</dbReference>
<evidence type="ECO:0000259" key="2">
    <source>
        <dbReference type="PROSITE" id="PS50097"/>
    </source>
</evidence>
<dbReference type="SUPFAM" id="SSF52058">
    <property type="entry name" value="L domain-like"/>
    <property type="match status" value="1"/>
</dbReference>
<keyword evidence="1" id="KW-0175">Coiled coil</keyword>
<proteinExistence type="predicted"/>
<dbReference type="CDD" id="cd18186">
    <property type="entry name" value="BTB_POZ_ZBTB_KLHL-like"/>
    <property type="match status" value="1"/>
</dbReference>
<dbReference type="InterPro" id="IPR000210">
    <property type="entry name" value="BTB/POZ_dom"/>
</dbReference>
<dbReference type="Pfam" id="PF00651">
    <property type="entry name" value="BTB"/>
    <property type="match status" value="1"/>
</dbReference>
<evidence type="ECO:0000313" key="3">
    <source>
        <dbReference type="EMBL" id="KAG5667675.1"/>
    </source>
</evidence>
<protein>
    <recommendedName>
        <fullName evidence="2">BTB domain-containing protein</fullName>
    </recommendedName>
</protein>
<dbReference type="SUPFAM" id="SSF54695">
    <property type="entry name" value="POZ domain"/>
    <property type="match status" value="1"/>
</dbReference>
<name>A0A9J6BDS7_POLVA</name>
<dbReference type="InterPro" id="IPR011333">
    <property type="entry name" value="SKP1/BTB/POZ_sf"/>
</dbReference>
<accession>A0A9J6BDS7</accession>
<dbReference type="Gene3D" id="3.30.710.10">
    <property type="entry name" value="Potassium Channel Kv1.1, Chain A"/>
    <property type="match status" value="1"/>
</dbReference>
<gene>
    <name evidence="3" type="ORF">PVAND_015647</name>
</gene>
<dbReference type="OrthoDB" id="6359816at2759"/>